<dbReference type="EMBL" id="NBSH01000009">
    <property type="protein sequence ID" value="ORX36149.1"/>
    <property type="molecule type" value="Genomic_DNA"/>
</dbReference>
<protein>
    <submittedName>
        <fullName evidence="2">Uncharacterized protein</fullName>
    </submittedName>
</protein>
<evidence type="ECO:0000256" key="1">
    <source>
        <dbReference type="SAM" id="SignalP"/>
    </source>
</evidence>
<keyword evidence="3" id="KW-1185">Reference proteome</keyword>
<sequence length="290" mass="31024">MVALIQVLLLAAPAFAAPYEVSRTSPAECHTNAECLAAGLPLLKPSPRRSALQRRSSGNIVTYPVVAVVSGTPGPNPTLVRRSSIMERAAMSKRTYGAPPSNSLGYLAALTSGEDTYGAMTQATSSSVKDPTQALYITYDHTVSGPQNLETQYNSATQYLCLNDGVGEDDDDVDNTMGPANEYGATALTLCQNGGQPGTSAQTQTNLRNNDAAEAFIFSVDSDTGLISFLWTNPNGAVPQTTYLLPVNDPEASSNGNTDMFWVYSVDQFDSAYESDYQELQLYAVFPQEN</sequence>
<dbReference type="InParanoid" id="A0A1Y1UDT3"/>
<dbReference type="RefSeq" id="XP_021870278.1">
    <property type="nucleotide sequence ID" value="XM_022019144.1"/>
</dbReference>
<dbReference type="GeneID" id="33560953"/>
<accession>A0A1Y1UDT3</accession>
<dbReference type="OrthoDB" id="4584900at2759"/>
<evidence type="ECO:0000313" key="3">
    <source>
        <dbReference type="Proteomes" id="UP000193218"/>
    </source>
</evidence>
<comment type="caution">
    <text evidence="2">The sequence shown here is derived from an EMBL/GenBank/DDBJ whole genome shotgun (WGS) entry which is preliminary data.</text>
</comment>
<organism evidence="2 3">
    <name type="scientific">Kockovaella imperatae</name>
    <dbReference type="NCBI Taxonomy" id="4999"/>
    <lineage>
        <taxon>Eukaryota</taxon>
        <taxon>Fungi</taxon>
        <taxon>Dikarya</taxon>
        <taxon>Basidiomycota</taxon>
        <taxon>Agaricomycotina</taxon>
        <taxon>Tremellomycetes</taxon>
        <taxon>Tremellales</taxon>
        <taxon>Cuniculitremaceae</taxon>
        <taxon>Kockovaella</taxon>
    </lineage>
</organism>
<evidence type="ECO:0000313" key="2">
    <source>
        <dbReference type="EMBL" id="ORX36149.1"/>
    </source>
</evidence>
<proteinExistence type="predicted"/>
<dbReference type="AlphaFoldDB" id="A0A1Y1UDT3"/>
<keyword evidence="1" id="KW-0732">Signal</keyword>
<feature type="signal peptide" evidence="1">
    <location>
        <begin position="1"/>
        <end position="16"/>
    </location>
</feature>
<dbReference type="Proteomes" id="UP000193218">
    <property type="component" value="Unassembled WGS sequence"/>
</dbReference>
<gene>
    <name evidence="2" type="ORF">BD324DRAFT_682279</name>
</gene>
<reference evidence="2 3" key="1">
    <citation type="submission" date="2017-03" db="EMBL/GenBank/DDBJ databases">
        <title>Widespread Adenine N6-methylation of Active Genes in Fungi.</title>
        <authorList>
            <consortium name="DOE Joint Genome Institute"/>
            <person name="Mondo S.J."/>
            <person name="Dannebaum R.O."/>
            <person name="Kuo R.C."/>
            <person name="Louie K.B."/>
            <person name="Bewick A.J."/>
            <person name="Labutti K."/>
            <person name="Haridas S."/>
            <person name="Kuo A."/>
            <person name="Salamov A."/>
            <person name="Ahrendt S.R."/>
            <person name="Lau R."/>
            <person name="Bowen B.P."/>
            <person name="Lipzen A."/>
            <person name="Sullivan W."/>
            <person name="Andreopoulos W.B."/>
            <person name="Clum A."/>
            <person name="Lindquist E."/>
            <person name="Daum C."/>
            <person name="Northen T.R."/>
            <person name="Ramamoorthy G."/>
            <person name="Schmitz R.J."/>
            <person name="Gryganskyi A."/>
            <person name="Culley D."/>
            <person name="Magnuson J."/>
            <person name="James T.Y."/>
            <person name="O'Malley M.A."/>
            <person name="Stajich J.E."/>
            <person name="Spatafora J.W."/>
            <person name="Visel A."/>
            <person name="Grigoriev I.V."/>
        </authorList>
    </citation>
    <scope>NUCLEOTIDE SEQUENCE [LARGE SCALE GENOMIC DNA]</scope>
    <source>
        <strain evidence="2 3">NRRL Y-17943</strain>
    </source>
</reference>
<name>A0A1Y1UDT3_9TREE</name>
<feature type="chain" id="PRO_5012621073" evidence="1">
    <location>
        <begin position="17"/>
        <end position="290"/>
    </location>
</feature>